<name>A0A1I4XYE2_9GAMM</name>
<protein>
    <submittedName>
        <fullName evidence="1">Uncharacterized protein</fullName>
    </submittedName>
</protein>
<reference evidence="1 2" key="1">
    <citation type="submission" date="2016-10" db="EMBL/GenBank/DDBJ databases">
        <authorList>
            <person name="de Groot N.N."/>
        </authorList>
    </citation>
    <scope>NUCLEOTIDE SEQUENCE [LARGE SCALE GENOMIC DNA]</scope>
    <source>
        <strain evidence="1 2">CGMCC 1.7659</strain>
    </source>
</reference>
<dbReference type="Proteomes" id="UP000198575">
    <property type="component" value="Unassembled WGS sequence"/>
</dbReference>
<evidence type="ECO:0000313" key="1">
    <source>
        <dbReference type="EMBL" id="SFN30928.1"/>
    </source>
</evidence>
<dbReference type="AlphaFoldDB" id="A0A1I4XYE2"/>
<dbReference type="EMBL" id="FOVF01000013">
    <property type="protein sequence ID" value="SFN30928.1"/>
    <property type="molecule type" value="Genomic_DNA"/>
</dbReference>
<accession>A0A1I4XYE2</accession>
<proteinExistence type="predicted"/>
<sequence length="104" mass="11592">MVVSEYHRCRANPERVAQDFARIDGASVYSSCEKVLDPKYPMPVVEPDCVKFFMLKISKPCAKEVCGCLWVCEPTEAFEPAKKDAFGEAKDVGFSLRPTEVVVA</sequence>
<keyword evidence="2" id="KW-1185">Reference proteome</keyword>
<gene>
    <name evidence="1" type="ORF">SAMN05216289_11348</name>
</gene>
<evidence type="ECO:0000313" key="2">
    <source>
        <dbReference type="Proteomes" id="UP000198575"/>
    </source>
</evidence>
<organism evidence="1 2">
    <name type="scientific">Dokdonella immobilis</name>
    <dbReference type="NCBI Taxonomy" id="578942"/>
    <lineage>
        <taxon>Bacteria</taxon>
        <taxon>Pseudomonadati</taxon>
        <taxon>Pseudomonadota</taxon>
        <taxon>Gammaproteobacteria</taxon>
        <taxon>Lysobacterales</taxon>
        <taxon>Rhodanobacteraceae</taxon>
        <taxon>Dokdonella</taxon>
    </lineage>
</organism>